<dbReference type="InterPro" id="IPR004095">
    <property type="entry name" value="TGS"/>
</dbReference>
<dbReference type="Gene3D" id="3.10.20.30">
    <property type="match status" value="1"/>
</dbReference>
<keyword evidence="1" id="KW-0648">Protein biosynthesis</keyword>
<organism evidence="3 4">
    <name type="scientific">Dimorphilus gyrociliatus</name>
    <dbReference type="NCBI Taxonomy" id="2664684"/>
    <lineage>
        <taxon>Eukaryota</taxon>
        <taxon>Metazoa</taxon>
        <taxon>Spiralia</taxon>
        <taxon>Lophotrochozoa</taxon>
        <taxon>Annelida</taxon>
        <taxon>Polychaeta</taxon>
        <taxon>Polychaeta incertae sedis</taxon>
        <taxon>Dinophilidae</taxon>
        <taxon>Dimorphilus</taxon>
    </lineage>
</organism>
<evidence type="ECO:0000259" key="2">
    <source>
        <dbReference type="Pfam" id="PF02824"/>
    </source>
</evidence>
<dbReference type="SUPFAM" id="SSF81271">
    <property type="entry name" value="TGS-like"/>
    <property type="match status" value="1"/>
</dbReference>
<protein>
    <submittedName>
        <fullName evidence="3">DgyrCDS6279</fullName>
    </submittedName>
</protein>
<gene>
    <name evidence="3" type="ORF">DGYR_LOCUS6031</name>
</gene>
<dbReference type="OrthoDB" id="5870821at2759"/>
<evidence type="ECO:0000313" key="4">
    <source>
        <dbReference type="Proteomes" id="UP000549394"/>
    </source>
</evidence>
<dbReference type="Proteomes" id="UP000549394">
    <property type="component" value="Unassembled WGS sequence"/>
</dbReference>
<dbReference type="GO" id="GO:0005739">
    <property type="term" value="C:mitochondrion"/>
    <property type="evidence" value="ECO:0007669"/>
    <property type="project" value="TreeGrafter"/>
</dbReference>
<dbReference type="PANTHER" id="PTHR11451">
    <property type="entry name" value="THREONINE-TRNA LIGASE"/>
    <property type="match status" value="1"/>
</dbReference>
<dbReference type="AlphaFoldDB" id="A0A7I8VPX2"/>
<dbReference type="PANTHER" id="PTHR11451:SF44">
    <property type="entry name" value="THREONINE--TRNA LIGASE, CHLOROPLASTIC_MITOCHONDRIAL 2"/>
    <property type="match status" value="1"/>
</dbReference>
<dbReference type="Pfam" id="PF02824">
    <property type="entry name" value="TGS"/>
    <property type="match status" value="1"/>
</dbReference>
<proteinExistence type="predicted"/>
<dbReference type="Gene3D" id="3.30.980.10">
    <property type="entry name" value="Threonyl-trna Synthetase, Chain A, domain 2"/>
    <property type="match status" value="1"/>
</dbReference>
<dbReference type="CDD" id="cd01667">
    <property type="entry name" value="TGS_ThrRS"/>
    <property type="match status" value="1"/>
</dbReference>
<dbReference type="GO" id="GO:0000166">
    <property type="term" value="F:nucleotide binding"/>
    <property type="evidence" value="ECO:0007669"/>
    <property type="project" value="InterPro"/>
</dbReference>
<dbReference type="InterPro" id="IPR012676">
    <property type="entry name" value="TGS-like"/>
</dbReference>
<dbReference type="GO" id="GO:0006435">
    <property type="term" value="P:threonyl-tRNA aminoacylation"/>
    <property type="evidence" value="ECO:0007669"/>
    <property type="project" value="TreeGrafter"/>
</dbReference>
<dbReference type="InterPro" id="IPR012675">
    <property type="entry name" value="Beta-grasp_dom_sf"/>
</dbReference>
<dbReference type="GO" id="GO:0004829">
    <property type="term" value="F:threonine-tRNA ligase activity"/>
    <property type="evidence" value="ECO:0007669"/>
    <property type="project" value="TreeGrafter"/>
</dbReference>
<dbReference type="InterPro" id="IPR018163">
    <property type="entry name" value="Thr/Ala-tRNA-synth_IIc_edit"/>
</dbReference>
<name>A0A7I8VPX2_9ANNE</name>
<sequence length="334" mass="38579">MAKASLNYRTLKLSQIFISQRSYSQSQLTNAEVRKKRNDIFEKELQRQLSVIPAIQKINVEYKGESENISLLMNKNLSTPFNCAMHISELIRDRSVIALVNGRPWDMHRPLEEDCELKFMHFKDRKPELVNKAFWRSCSFILGHILETVFKEKYYVELHSFPKPNLQSGSFVYDADLKIDGWKPSSVELVNTSRAVSKLYSEKIKFQRLEVDASIASRMFEDNRFKSVQVDQIAAQSTSGNTVTVYRMKDHVDMSRGPLISTTDQIFRFNITAVHEINSDYGKLNRVQGMAIPKQLPIHYWAYDLLCERAAKLNTNDLPSFNNNSNRSAKAYSS</sequence>
<reference evidence="3 4" key="1">
    <citation type="submission" date="2020-08" db="EMBL/GenBank/DDBJ databases">
        <authorList>
            <person name="Hejnol A."/>
        </authorList>
    </citation>
    <scope>NUCLEOTIDE SEQUENCE [LARGE SCALE GENOMIC DNA]</scope>
</reference>
<dbReference type="SUPFAM" id="SSF55186">
    <property type="entry name" value="ThrRS/AlaRS common domain"/>
    <property type="match status" value="1"/>
</dbReference>
<comment type="caution">
    <text evidence="3">The sequence shown here is derived from an EMBL/GenBank/DDBJ whole genome shotgun (WGS) entry which is preliminary data.</text>
</comment>
<accession>A0A7I8VPX2</accession>
<dbReference type="EMBL" id="CAJFCJ010000007">
    <property type="protein sequence ID" value="CAD5117512.1"/>
    <property type="molecule type" value="Genomic_DNA"/>
</dbReference>
<evidence type="ECO:0000256" key="1">
    <source>
        <dbReference type="ARBA" id="ARBA00022917"/>
    </source>
</evidence>
<feature type="domain" description="TGS" evidence="2">
    <location>
        <begin position="78"/>
        <end position="119"/>
    </location>
</feature>
<keyword evidence="4" id="KW-1185">Reference proteome</keyword>
<evidence type="ECO:0000313" key="3">
    <source>
        <dbReference type="EMBL" id="CAD5117512.1"/>
    </source>
</evidence>